<feature type="region of interest" description="Disordered" evidence="1">
    <location>
        <begin position="141"/>
        <end position="163"/>
    </location>
</feature>
<gene>
    <name evidence="2" type="ORF">B7463_g7845</name>
</gene>
<evidence type="ECO:0000256" key="1">
    <source>
        <dbReference type="SAM" id="MobiDB-lite"/>
    </source>
</evidence>
<feature type="compositionally biased region" description="Basic residues" evidence="1">
    <location>
        <begin position="149"/>
        <end position="159"/>
    </location>
</feature>
<feature type="non-terminal residue" evidence="2">
    <location>
        <position position="217"/>
    </location>
</feature>
<reference evidence="2 3" key="1">
    <citation type="submission" date="2018-05" db="EMBL/GenBank/DDBJ databases">
        <title>Draft genome sequence of Scytalidium lignicola DSM 105466, a ubiquitous saprotrophic fungus.</title>
        <authorList>
            <person name="Buettner E."/>
            <person name="Gebauer A.M."/>
            <person name="Hofrichter M."/>
            <person name="Liers C."/>
            <person name="Kellner H."/>
        </authorList>
    </citation>
    <scope>NUCLEOTIDE SEQUENCE [LARGE SCALE GENOMIC DNA]</scope>
    <source>
        <strain evidence="2 3">DSM 105466</strain>
    </source>
</reference>
<dbReference type="OMA" id="DEHGHIN"/>
<accession>A0A3E2H536</accession>
<protein>
    <submittedName>
        <fullName evidence="2">Uncharacterized protein</fullName>
    </submittedName>
</protein>
<feature type="compositionally biased region" description="Acidic residues" evidence="1">
    <location>
        <begin position="201"/>
        <end position="217"/>
    </location>
</feature>
<dbReference type="AlphaFoldDB" id="A0A3E2H536"/>
<comment type="caution">
    <text evidence="2">The sequence shown here is derived from an EMBL/GenBank/DDBJ whole genome shotgun (WGS) entry which is preliminary data.</text>
</comment>
<proteinExistence type="predicted"/>
<keyword evidence="3" id="KW-1185">Reference proteome</keyword>
<dbReference type="OrthoDB" id="3437279at2759"/>
<organism evidence="2 3">
    <name type="scientific">Scytalidium lignicola</name>
    <name type="common">Hyphomycete</name>
    <dbReference type="NCBI Taxonomy" id="5539"/>
    <lineage>
        <taxon>Eukaryota</taxon>
        <taxon>Fungi</taxon>
        <taxon>Dikarya</taxon>
        <taxon>Ascomycota</taxon>
        <taxon>Pezizomycotina</taxon>
        <taxon>Leotiomycetes</taxon>
        <taxon>Leotiomycetes incertae sedis</taxon>
        <taxon>Scytalidium</taxon>
    </lineage>
</organism>
<evidence type="ECO:0000313" key="2">
    <source>
        <dbReference type="EMBL" id="RFU28498.1"/>
    </source>
</evidence>
<dbReference type="EMBL" id="NCSJ02000161">
    <property type="protein sequence ID" value="RFU28498.1"/>
    <property type="molecule type" value="Genomic_DNA"/>
</dbReference>
<evidence type="ECO:0000313" key="3">
    <source>
        <dbReference type="Proteomes" id="UP000258309"/>
    </source>
</evidence>
<feature type="non-terminal residue" evidence="2">
    <location>
        <position position="1"/>
    </location>
</feature>
<feature type="compositionally biased region" description="Basic and acidic residues" evidence="1">
    <location>
        <begin position="191"/>
        <end position="200"/>
    </location>
</feature>
<feature type="region of interest" description="Disordered" evidence="1">
    <location>
        <begin position="186"/>
        <end position="217"/>
    </location>
</feature>
<sequence>MPSLASNEYYQQYAQLTTRPDGIQPFEVDEHGHINIAAGELFCRMQDDGEMCETNAWSLCYFLTYQAVKTRFSHTGNLRVHVQKHQVTIAEVRKGTISKQEYRNTVKFYRSIMAIHNALQDENNGEEDLYSIIQETTMSTPIKNTPTHTRTHAKRPSVPRKKDGTLNKAAMKRVWGKAEKCNSCKNNKARCPGEKGKCDVWDDFTDDSEPESEVSDE</sequence>
<name>A0A3E2H536_SCYLI</name>
<dbReference type="Proteomes" id="UP000258309">
    <property type="component" value="Unassembled WGS sequence"/>
</dbReference>